<reference evidence="2" key="1">
    <citation type="submission" date="2020-07" db="EMBL/GenBank/DDBJ databases">
        <title>The High-quality genome of the commercially important snow crab, Chionoecetes opilio.</title>
        <authorList>
            <person name="Jeong J.-H."/>
            <person name="Ryu S."/>
        </authorList>
    </citation>
    <scope>NUCLEOTIDE SEQUENCE</scope>
    <source>
        <strain evidence="2">MADBK_172401_WGS</strain>
        <tissue evidence="2">Digestive gland</tissue>
    </source>
</reference>
<feature type="region of interest" description="Disordered" evidence="1">
    <location>
        <begin position="1046"/>
        <end position="1082"/>
    </location>
</feature>
<feature type="compositionally biased region" description="Basic and acidic residues" evidence="1">
    <location>
        <begin position="18"/>
        <end position="31"/>
    </location>
</feature>
<feature type="region of interest" description="Disordered" evidence="1">
    <location>
        <begin position="1"/>
        <end position="112"/>
    </location>
</feature>
<feature type="compositionally biased region" description="Low complexity" evidence="1">
    <location>
        <begin position="866"/>
        <end position="890"/>
    </location>
</feature>
<comment type="caution">
    <text evidence="2">The sequence shown here is derived from an EMBL/GenBank/DDBJ whole genome shotgun (WGS) entry which is preliminary data.</text>
</comment>
<feature type="compositionally biased region" description="Basic and acidic residues" evidence="1">
    <location>
        <begin position="523"/>
        <end position="533"/>
    </location>
</feature>
<feature type="compositionally biased region" description="Low complexity" evidence="1">
    <location>
        <begin position="901"/>
        <end position="920"/>
    </location>
</feature>
<name>A0A8J5CYE8_CHIOP</name>
<feature type="region of interest" description="Disordered" evidence="1">
    <location>
        <begin position="347"/>
        <end position="378"/>
    </location>
</feature>
<evidence type="ECO:0000256" key="1">
    <source>
        <dbReference type="SAM" id="MobiDB-lite"/>
    </source>
</evidence>
<feature type="compositionally biased region" description="Pro residues" evidence="1">
    <location>
        <begin position="826"/>
        <end position="835"/>
    </location>
</feature>
<feature type="compositionally biased region" description="Low complexity" evidence="1">
    <location>
        <begin position="695"/>
        <end position="706"/>
    </location>
</feature>
<feature type="compositionally biased region" description="Polar residues" evidence="1">
    <location>
        <begin position="350"/>
        <end position="361"/>
    </location>
</feature>
<dbReference type="EMBL" id="JACEEZ010009124">
    <property type="protein sequence ID" value="KAG0722762.1"/>
    <property type="molecule type" value="Genomic_DNA"/>
</dbReference>
<organism evidence="2 3">
    <name type="scientific">Chionoecetes opilio</name>
    <name type="common">Atlantic snow crab</name>
    <name type="synonym">Cancer opilio</name>
    <dbReference type="NCBI Taxonomy" id="41210"/>
    <lineage>
        <taxon>Eukaryota</taxon>
        <taxon>Metazoa</taxon>
        <taxon>Ecdysozoa</taxon>
        <taxon>Arthropoda</taxon>
        <taxon>Crustacea</taxon>
        <taxon>Multicrustacea</taxon>
        <taxon>Malacostraca</taxon>
        <taxon>Eumalacostraca</taxon>
        <taxon>Eucarida</taxon>
        <taxon>Decapoda</taxon>
        <taxon>Pleocyemata</taxon>
        <taxon>Brachyura</taxon>
        <taxon>Eubrachyura</taxon>
        <taxon>Majoidea</taxon>
        <taxon>Majidae</taxon>
        <taxon>Chionoecetes</taxon>
    </lineage>
</organism>
<evidence type="ECO:0000313" key="3">
    <source>
        <dbReference type="Proteomes" id="UP000770661"/>
    </source>
</evidence>
<feature type="region of interest" description="Disordered" evidence="1">
    <location>
        <begin position="1245"/>
        <end position="1307"/>
    </location>
</feature>
<feature type="compositionally biased region" description="Basic and acidic residues" evidence="1">
    <location>
        <begin position="1167"/>
        <end position="1176"/>
    </location>
</feature>
<feature type="compositionally biased region" description="Low complexity" evidence="1">
    <location>
        <begin position="725"/>
        <end position="734"/>
    </location>
</feature>
<protein>
    <submittedName>
        <fullName evidence="2">Uncharacterized protein</fullName>
    </submittedName>
</protein>
<feature type="compositionally biased region" description="Low complexity" evidence="1">
    <location>
        <begin position="795"/>
        <end position="806"/>
    </location>
</feature>
<feature type="region of interest" description="Disordered" evidence="1">
    <location>
        <begin position="514"/>
        <end position="1027"/>
    </location>
</feature>
<feature type="compositionally biased region" description="Gly residues" evidence="1">
    <location>
        <begin position="682"/>
        <end position="694"/>
    </location>
</feature>
<proteinExistence type="predicted"/>
<feature type="compositionally biased region" description="Basic and acidic residues" evidence="1">
    <location>
        <begin position="1014"/>
        <end position="1025"/>
    </location>
</feature>
<feature type="compositionally biased region" description="Basic and acidic residues" evidence="1">
    <location>
        <begin position="1264"/>
        <end position="1283"/>
    </location>
</feature>
<feature type="compositionally biased region" description="Basic and acidic residues" evidence="1">
    <location>
        <begin position="41"/>
        <end position="58"/>
    </location>
</feature>
<dbReference type="Proteomes" id="UP000770661">
    <property type="component" value="Unassembled WGS sequence"/>
</dbReference>
<dbReference type="OrthoDB" id="6379555at2759"/>
<feature type="compositionally biased region" description="Basic and acidic residues" evidence="1">
    <location>
        <begin position="711"/>
        <end position="721"/>
    </location>
</feature>
<feature type="region of interest" description="Disordered" evidence="1">
    <location>
        <begin position="1143"/>
        <end position="1176"/>
    </location>
</feature>
<feature type="compositionally biased region" description="Basic and acidic residues" evidence="1">
    <location>
        <begin position="542"/>
        <end position="557"/>
    </location>
</feature>
<feature type="compositionally biased region" description="Basic and acidic residues" evidence="1">
    <location>
        <begin position="740"/>
        <end position="785"/>
    </location>
</feature>
<accession>A0A8J5CYE8</accession>
<keyword evidence="3" id="KW-1185">Reference proteome</keyword>
<gene>
    <name evidence="2" type="ORF">GWK47_043911</name>
</gene>
<sequence length="1307" mass="145742">MDNSMQRGGRMMGLNRPQHNDWRFGDSRGFKDAQMQGTSRQHGDSRMQDSRPSLESRMEPNYSSHRMSDASRMAGNARLPERARGGPQPQREVRAYPESRMPPGSRLQGNSRMHEDLPVHDQLRSRSDVVAYDYNHRRSGEHSPLKDAGGQSDFIMNVNENMRSGRLGYNVQDNVRPGFADILPGLSSDGLMKNTLDLMSAKSYGPSAGFPPGSGHILTPSLTSSSGPLTVDDIRSAGNRGSFPKEKISKAFDYLKNWKLKMNMPTDAFLLEKVGTPQPGHDVMPPQTHDDWYTQPPTAEPRVGRAIIDQEWNNSGNSFAEKDDFVERPPGNKFGDMRFGAYSKPVATHPRSQSLESNVTGNPAWKWNEGAPNNQIQSGKRNYESMTSGQSFNSALRENQYLQGEMLPPKRSRFSPVMQNDREALEQYTSMISDQATLSQHNVLFTDDAKFKINASDPFYESPPDWKSSTFPGKWHAVDSSKFARPPHDIRGENVGFRHKPFAGEMKGMVEREVSQVSYPQSRDMRHLPHEPPHSQGSSEPLGRDRYAEHHLQDRASRLPGQRRSPMLNPGSIDQGRPLPSEMQMSSAHYPLNLSPRSYPNSRSHRSPMLVKSPGPGMRGKSPPPFSQGKSLSMASGARDRSPPWRKGKSPPGPGRGRHFGLERERSPPAGGGSYRPPGKGRSPGPGGRGGLSGSSGRLRSPGAPRLSGPPRRDRSPELTRKVKSPGPVGRMRSPGPPRRSLDLEGRDRSPGFVRKERSPGYPERGRPLERGRWKSPERSLDHSGKGKSTGLYGGERSQGSSGRGKSPLHQDKGRLPVSSRGDRSPGPPRGPPSGPQQRGRSPVKSHSGGRGSHGSVERRRPPPESSGRGSSPGIGRPRPSGTSGRARSPVTTGRDRGRSPKSSATSKSSRTSKGKSSGSLPNKSAEYQEPSGSRGPAAGFIAQSRPIKDQGNSSNFPSRGRSSRGKPYGGTGIRSDSCSQGQARPMMNERSPRRINRSSRSPVRRLTNENEYGEYKEKMDRSPYLEEVSLSPRCNRVWSPTRRPVMNVRSHRSRERSQSVDALQRGYSPVSPQSGGYQGGRNLYPQELDIPERGEIMKQDRPLHFYSDRPPLSVDDYASARKSSVELDIKDSQRERFYSPERQVSFGAGRHSAEKTHNTKGKWRKHDKDRGDQHFNGKKAAVGKISDTKDMKKIVSSEFPEVTGGSLLEEDVDDDLRIHLLRLREQKVEMKLIKLDEESKETELKLLELKNNRTAPRGESPVEEERRYPEKEPYHPQGRKQEQPGPWKYQHKPSEPERYHRQKKYF</sequence>
<evidence type="ECO:0000313" key="2">
    <source>
        <dbReference type="EMBL" id="KAG0722762.1"/>
    </source>
</evidence>
<feature type="compositionally biased region" description="Low complexity" evidence="1">
    <location>
        <begin position="836"/>
        <end position="847"/>
    </location>
</feature>